<proteinExistence type="predicted"/>
<keyword evidence="3" id="KW-1185">Reference proteome</keyword>
<sequence>MTFTDRYVATTLRSVPADTRDDIDRELRGSIADAIDARIAAGTDPAEAEAAVLTDLGDPDRLAAGYAGRPLYLIGPDLYLDWWRLLKGLLWIAPVLGLVLMALDIVDGEPAGNAIWEGVSTTAVVALQIAFWTTLVFAGLERHGRRTRHLAGEWSVDRLPEIDRTGPVSLLDTVSSVALLVFLVVAPFLQRGFSAYQDVDGDPIPVLDPDLWAFWLPALLTVLVLEIALEIVKFAVGRWTVPLAAVNTLLSVLFTVPVVWLASHDMLLEPAYFDAAFRDDGAGALQLFNQAVIVVAVLAAVWEIGEGWTKARRRVG</sequence>
<organism evidence="2 3">
    <name type="scientific">Rhodococcus kronopolitis</name>
    <dbReference type="NCBI Taxonomy" id="1460226"/>
    <lineage>
        <taxon>Bacteria</taxon>
        <taxon>Bacillati</taxon>
        <taxon>Actinomycetota</taxon>
        <taxon>Actinomycetes</taxon>
        <taxon>Mycobacteriales</taxon>
        <taxon>Nocardiaceae</taxon>
        <taxon>Rhodococcus</taxon>
    </lineage>
</organism>
<evidence type="ECO:0000313" key="2">
    <source>
        <dbReference type="EMBL" id="MFC4604299.1"/>
    </source>
</evidence>
<comment type="caution">
    <text evidence="2">The sequence shown here is derived from an EMBL/GenBank/DDBJ whole genome shotgun (WGS) entry which is preliminary data.</text>
</comment>
<feature type="transmembrane region" description="Helical" evidence="1">
    <location>
        <begin position="118"/>
        <end position="140"/>
    </location>
</feature>
<keyword evidence="1" id="KW-0472">Membrane</keyword>
<gene>
    <name evidence="2" type="ORF">ACFO6S_11440</name>
</gene>
<dbReference type="InterPro" id="IPR047928">
    <property type="entry name" value="Perm_prefix_1"/>
</dbReference>
<dbReference type="RefSeq" id="WP_378417012.1">
    <property type="nucleotide sequence ID" value="NZ_JBHSFO010000005.1"/>
</dbReference>
<accession>A0ABV9FVE9</accession>
<dbReference type="Pfam" id="PF22564">
    <property type="entry name" value="HAAS"/>
    <property type="match status" value="1"/>
</dbReference>
<feature type="transmembrane region" description="Helical" evidence="1">
    <location>
        <begin position="244"/>
        <end position="263"/>
    </location>
</feature>
<name>A0ABV9FVE9_9NOCA</name>
<dbReference type="NCBIfam" id="NF038403">
    <property type="entry name" value="perm_prefix_1"/>
    <property type="match status" value="1"/>
</dbReference>
<reference evidence="3" key="1">
    <citation type="journal article" date="2019" name="Int. J. Syst. Evol. Microbiol.">
        <title>The Global Catalogue of Microorganisms (GCM) 10K type strain sequencing project: providing services to taxonomists for standard genome sequencing and annotation.</title>
        <authorList>
            <consortium name="The Broad Institute Genomics Platform"/>
            <consortium name="The Broad Institute Genome Sequencing Center for Infectious Disease"/>
            <person name="Wu L."/>
            <person name="Ma J."/>
        </authorList>
    </citation>
    <scope>NUCLEOTIDE SEQUENCE [LARGE SCALE GENOMIC DNA]</scope>
    <source>
        <strain evidence="3">CCUG 54520</strain>
    </source>
</reference>
<dbReference type="EMBL" id="JBHSFO010000005">
    <property type="protein sequence ID" value="MFC4604299.1"/>
    <property type="molecule type" value="Genomic_DNA"/>
</dbReference>
<evidence type="ECO:0000256" key="1">
    <source>
        <dbReference type="SAM" id="Phobius"/>
    </source>
</evidence>
<feature type="transmembrane region" description="Helical" evidence="1">
    <location>
        <begin position="212"/>
        <end position="232"/>
    </location>
</feature>
<feature type="transmembrane region" description="Helical" evidence="1">
    <location>
        <begin position="283"/>
        <end position="304"/>
    </location>
</feature>
<evidence type="ECO:0000313" key="3">
    <source>
        <dbReference type="Proteomes" id="UP001595914"/>
    </source>
</evidence>
<protein>
    <submittedName>
        <fullName evidence="2">Permease prefix domain 1-containing protein</fullName>
    </submittedName>
</protein>
<dbReference type="Proteomes" id="UP001595914">
    <property type="component" value="Unassembled WGS sequence"/>
</dbReference>
<keyword evidence="1" id="KW-0812">Transmembrane</keyword>
<feature type="transmembrane region" description="Helical" evidence="1">
    <location>
        <begin position="88"/>
        <end position="106"/>
    </location>
</feature>
<keyword evidence="1" id="KW-1133">Transmembrane helix</keyword>
<feature type="transmembrane region" description="Helical" evidence="1">
    <location>
        <begin position="168"/>
        <end position="189"/>
    </location>
</feature>